<dbReference type="AlphaFoldDB" id="A0A381SND3"/>
<evidence type="ECO:0008006" key="2">
    <source>
        <dbReference type="Google" id="ProtNLM"/>
    </source>
</evidence>
<dbReference type="Gene3D" id="3.10.129.10">
    <property type="entry name" value="Hotdog Thioesterase"/>
    <property type="match status" value="1"/>
</dbReference>
<accession>A0A381SND3</accession>
<reference evidence="1" key="1">
    <citation type="submission" date="2018-05" db="EMBL/GenBank/DDBJ databases">
        <authorList>
            <person name="Lanie J.A."/>
            <person name="Ng W.-L."/>
            <person name="Kazmierczak K.M."/>
            <person name="Andrzejewski T.M."/>
            <person name="Davidsen T.M."/>
            <person name="Wayne K.J."/>
            <person name="Tettelin H."/>
            <person name="Glass J.I."/>
            <person name="Rusch D."/>
            <person name="Podicherti R."/>
            <person name="Tsui H.-C.T."/>
            <person name="Winkler M.E."/>
        </authorList>
    </citation>
    <scope>NUCLEOTIDE SEQUENCE</scope>
</reference>
<dbReference type="Pfam" id="PF14539">
    <property type="entry name" value="DUF4442"/>
    <property type="match status" value="1"/>
</dbReference>
<dbReference type="InterPro" id="IPR029069">
    <property type="entry name" value="HotDog_dom_sf"/>
</dbReference>
<evidence type="ECO:0000313" key="1">
    <source>
        <dbReference type="EMBL" id="SVA05535.1"/>
    </source>
</evidence>
<protein>
    <recommendedName>
        <fullName evidence="2">Thioesterase putative domain-containing protein</fullName>
    </recommendedName>
</protein>
<name>A0A381SND3_9ZZZZ</name>
<dbReference type="EMBL" id="UINC01003350">
    <property type="protein sequence ID" value="SVA05535.1"/>
    <property type="molecule type" value="Genomic_DNA"/>
</dbReference>
<proteinExistence type="predicted"/>
<dbReference type="SUPFAM" id="SSF54637">
    <property type="entry name" value="Thioesterase/thiol ester dehydrase-isomerase"/>
    <property type="match status" value="1"/>
</dbReference>
<sequence>MKFLKYNLFLLRKLPAAYFCGARMRSLDSDQCEIKITLNWFNKNPFKSMFWAAQGMAAELTTGLMITDKIKKSGYDISMLLISNSSNYFKKATGTIIFNCSQGNKIDDMIEKLINLKTPQKIVLSSTGINRQNVTVSKFTFEWSLKIREK</sequence>
<dbReference type="InterPro" id="IPR027961">
    <property type="entry name" value="DUF4442"/>
</dbReference>
<organism evidence="1">
    <name type="scientific">marine metagenome</name>
    <dbReference type="NCBI Taxonomy" id="408172"/>
    <lineage>
        <taxon>unclassified sequences</taxon>
        <taxon>metagenomes</taxon>
        <taxon>ecological metagenomes</taxon>
    </lineage>
</organism>
<gene>
    <name evidence="1" type="ORF">METZ01_LOCUS58389</name>
</gene>